<evidence type="ECO:0000313" key="2">
    <source>
        <dbReference type="Proteomes" id="UP001196413"/>
    </source>
</evidence>
<reference evidence="1" key="1">
    <citation type="submission" date="2021-06" db="EMBL/GenBank/DDBJ databases">
        <title>Parelaphostrongylus tenuis whole genome reference sequence.</title>
        <authorList>
            <person name="Garwood T.J."/>
            <person name="Larsen P.A."/>
            <person name="Fountain-Jones N.M."/>
            <person name="Garbe J.R."/>
            <person name="Macchietto M.G."/>
            <person name="Kania S.A."/>
            <person name="Gerhold R.W."/>
            <person name="Richards J.E."/>
            <person name="Wolf T.M."/>
        </authorList>
    </citation>
    <scope>NUCLEOTIDE SEQUENCE</scope>
    <source>
        <strain evidence="1">MNPRO001-30</strain>
        <tissue evidence="1">Meninges</tissue>
    </source>
</reference>
<organism evidence="1 2">
    <name type="scientific">Parelaphostrongylus tenuis</name>
    <name type="common">Meningeal worm</name>
    <dbReference type="NCBI Taxonomy" id="148309"/>
    <lineage>
        <taxon>Eukaryota</taxon>
        <taxon>Metazoa</taxon>
        <taxon>Ecdysozoa</taxon>
        <taxon>Nematoda</taxon>
        <taxon>Chromadorea</taxon>
        <taxon>Rhabditida</taxon>
        <taxon>Rhabditina</taxon>
        <taxon>Rhabditomorpha</taxon>
        <taxon>Strongyloidea</taxon>
        <taxon>Metastrongylidae</taxon>
        <taxon>Parelaphostrongylus</taxon>
    </lineage>
</organism>
<sequence length="65" mass="7382">MVIVSSIRRDPISPINDPLISVPVSTTTPAPYDKKFLVVWNLNYPSRGSYDSESHCVVLSRDRYE</sequence>
<dbReference type="Proteomes" id="UP001196413">
    <property type="component" value="Unassembled WGS sequence"/>
</dbReference>
<keyword evidence="2" id="KW-1185">Reference proteome</keyword>
<comment type="caution">
    <text evidence="1">The sequence shown here is derived from an EMBL/GenBank/DDBJ whole genome shotgun (WGS) entry which is preliminary data.</text>
</comment>
<protein>
    <submittedName>
        <fullName evidence="1">Uncharacterized protein</fullName>
    </submittedName>
</protein>
<dbReference type="AlphaFoldDB" id="A0AAD5WJ39"/>
<proteinExistence type="predicted"/>
<evidence type="ECO:0000313" key="1">
    <source>
        <dbReference type="EMBL" id="KAJ1372439.1"/>
    </source>
</evidence>
<name>A0AAD5WJ39_PARTN</name>
<dbReference type="EMBL" id="JAHQIW010007145">
    <property type="protein sequence ID" value="KAJ1372439.1"/>
    <property type="molecule type" value="Genomic_DNA"/>
</dbReference>
<accession>A0AAD5WJ39</accession>
<gene>
    <name evidence="1" type="ORF">KIN20_034607</name>
</gene>